<comment type="similarity">
    <text evidence="2">Belongs to the TPX2 family.</text>
</comment>
<feature type="compositionally biased region" description="Basic and acidic residues" evidence="7">
    <location>
        <begin position="178"/>
        <end position="190"/>
    </location>
</feature>
<protein>
    <recommendedName>
        <fullName evidence="8">TPX2 C-terminal domain-containing protein</fullName>
    </recommendedName>
</protein>
<reference evidence="9 10" key="1">
    <citation type="submission" date="2024-02" db="EMBL/GenBank/DDBJ databases">
        <authorList>
            <person name="Vignale AGUSTIN F."/>
            <person name="Sosa J E."/>
            <person name="Modenutti C."/>
        </authorList>
    </citation>
    <scope>NUCLEOTIDE SEQUENCE [LARGE SCALE GENOMIC DNA]</scope>
</reference>
<dbReference type="InterPro" id="IPR044806">
    <property type="entry name" value="WVD2/WDL1-4"/>
</dbReference>
<dbReference type="GO" id="GO:0005874">
    <property type="term" value="C:microtubule"/>
    <property type="evidence" value="ECO:0007669"/>
    <property type="project" value="UniProtKB-KW"/>
</dbReference>
<dbReference type="InterPro" id="IPR027329">
    <property type="entry name" value="TPX2_C"/>
</dbReference>
<feature type="compositionally biased region" description="Basic and acidic residues" evidence="7">
    <location>
        <begin position="150"/>
        <end position="159"/>
    </location>
</feature>
<name>A0ABC8SJG7_9AQUA</name>
<dbReference type="Proteomes" id="UP001642360">
    <property type="component" value="Unassembled WGS sequence"/>
</dbReference>
<evidence type="ECO:0000256" key="1">
    <source>
        <dbReference type="ARBA" id="ARBA00004245"/>
    </source>
</evidence>
<evidence type="ECO:0000313" key="9">
    <source>
        <dbReference type="EMBL" id="CAK9157265.1"/>
    </source>
</evidence>
<comment type="caution">
    <text evidence="9">The sequence shown here is derived from an EMBL/GenBank/DDBJ whole genome shotgun (WGS) entry which is preliminary data.</text>
</comment>
<organism evidence="9 10">
    <name type="scientific">Ilex paraguariensis</name>
    <name type="common">yerba mate</name>
    <dbReference type="NCBI Taxonomy" id="185542"/>
    <lineage>
        <taxon>Eukaryota</taxon>
        <taxon>Viridiplantae</taxon>
        <taxon>Streptophyta</taxon>
        <taxon>Embryophyta</taxon>
        <taxon>Tracheophyta</taxon>
        <taxon>Spermatophyta</taxon>
        <taxon>Magnoliopsida</taxon>
        <taxon>eudicotyledons</taxon>
        <taxon>Gunneridae</taxon>
        <taxon>Pentapetalae</taxon>
        <taxon>asterids</taxon>
        <taxon>campanulids</taxon>
        <taxon>Aquifoliales</taxon>
        <taxon>Aquifoliaceae</taxon>
        <taxon>Ilex</taxon>
    </lineage>
</organism>
<keyword evidence="4" id="KW-0493">Microtubule</keyword>
<keyword evidence="3" id="KW-0963">Cytoplasm</keyword>
<accession>A0ABC8SJG7</accession>
<dbReference type="Pfam" id="PF06886">
    <property type="entry name" value="TPX2"/>
    <property type="match status" value="1"/>
</dbReference>
<keyword evidence="6" id="KW-0175">Coiled coil</keyword>
<dbReference type="PANTHER" id="PTHR46372:SF6">
    <property type="entry name" value="PROTEIN WVD2-LIKE 1"/>
    <property type="match status" value="1"/>
</dbReference>
<feature type="compositionally biased region" description="Polar residues" evidence="7">
    <location>
        <begin position="112"/>
        <end position="131"/>
    </location>
</feature>
<sequence length="388" mass="42812">MGRDVAGLRIDKQPTVVNVKSNGFSHDRIHVAPRIAGEVDETKDHEVEEHNPVKDSFTEECHEKQDILGVKSANFEPVLPEARTLKPAAQKSGDKKLSSPVKPASDSAAAGNLQSKSPIISQPPGLTTHKQSSIVNHGIGAETVDADVRCSSKTDEWHSPKTGKKSQLNSPSVSRKPLQPDDKKYHREEDSWSVASSAATSVRTVKSRITVPVAPTFRCYDRAERRKEFYSKLGEKHQALEAEKIEYEARTKEEEQEAIKQLRKSMVYKANPVPNFYHEGPPPKVELKKLPVTRAKSPKLTRRKSCGDAVNSSPVEKGVCARATRHSIGIYKEGSTTTCTPKYKGQFSGWNVNGTSKVKDSPKQAKESSKTTPRKVTEQRSADIAVQS</sequence>
<feature type="coiled-coil region" evidence="6">
    <location>
        <begin position="230"/>
        <end position="257"/>
    </location>
</feature>
<evidence type="ECO:0000256" key="5">
    <source>
        <dbReference type="ARBA" id="ARBA00023212"/>
    </source>
</evidence>
<evidence type="ECO:0000256" key="3">
    <source>
        <dbReference type="ARBA" id="ARBA00022490"/>
    </source>
</evidence>
<keyword evidence="5" id="KW-0206">Cytoskeleton</keyword>
<evidence type="ECO:0000256" key="7">
    <source>
        <dbReference type="SAM" id="MobiDB-lite"/>
    </source>
</evidence>
<dbReference type="AlphaFoldDB" id="A0ABC8SJG7"/>
<gene>
    <name evidence="9" type="ORF">ILEXP_LOCUS25816</name>
</gene>
<feature type="region of interest" description="Disordered" evidence="7">
    <location>
        <begin position="37"/>
        <end position="131"/>
    </location>
</feature>
<feature type="compositionally biased region" description="Basic and acidic residues" evidence="7">
    <location>
        <begin position="40"/>
        <end position="66"/>
    </location>
</feature>
<feature type="region of interest" description="Disordered" evidence="7">
    <location>
        <begin position="150"/>
        <end position="199"/>
    </location>
</feature>
<feature type="compositionally biased region" description="Basic and acidic residues" evidence="7">
    <location>
        <begin position="357"/>
        <end position="381"/>
    </location>
</feature>
<feature type="domain" description="TPX2 C-terminal" evidence="8">
    <location>
        <begin position="216"/>
        <end position="285"/>
    </location>
</feature>
<proteinExistence type="inferred from homology"/>
<dbReference type="EMBL" id="CAUOFW020002970">
    <property type="protein sequence ID" value="CAK9157265.1"/>
    <property type="molecule type" value="Genomic_DNA"/>
</dbReference>
<evidence type="ECO:0000256" key="6">
    <source>
        <dbReference type="SAM" id="Coils"/>
    </source>
</evidence>
<evidence type="ECO:0000256" key="4">
    <source>
        <dbReference type="ARBA" id="ARBA00022701"/>
    </source>
</evidence>
<evidence type="ECO:0000256" key="2">
    <source>
        <dbReference type="ARBA" id="ARBA00005885"/>
    </source>
</evidence>
<keyword evidence="10" id="KW-1185">Reference proteome</keyword>
<dbReference type="PANTHER" id="PTHR46372">
    <property type="entry name" value="PROTEIN WVD2-LIKE 3"/>
    <property type="match status" value="1"/>
</dbReference>
<evidence type="ECO:0000313" key="10">
    <source>
        <dbReference type="Proteomes" id="UP001642360"/>
    </source>
</evidence>
<feature type="region of interest" description="Disordered" evidence="7">
    <location>
        <begin position="293"/>
        <end position="313"/>
    </location>
</feature>
<feature type="region of interest" description="Disordered" evidence="7">
    <location>
        <begin position="342"/>
        <end position="388"/>
    </location>
</feature>
<comment type="subcellular location">
    <subcellularLocation>
        <location evidence="1">Cytoplasm</location>
        <location evidence="1">Cytoskeleton</location>
    </subcellularLocation>
</comment>
<evidence type="ECO:0000259" key="8">
    <source>
        <dbReference type="Pfam" id="PF06886"/>
    </source>
</evidence>